<dbReference type="RefSeq" id="WP_209466833.1">
    <property type="nucleotide sequence ID" value="NZ_JAGGLG010000016.1"/>
</dbReference>
<organism evidence="3 4">
    <name type="scientific">Symbiobacterium terraclitae</name>
    <dbReference type="NCBI Taxonomy" id="557451"/>
    <lineage>
        <taxon>Bacteria</taxon>
        <taxon>Bacillati</taxon>
        <taxon>Bacillota</taxon>
        <taxon>Clostridia</taxon>
        <taxon>Eubacteriales</taxon>
        <taxon>Symbiobacteriaceae</taxon>
        <taxon>Symbiobacterium</taxon>
    </lineage>
</organism>
<dbReference type="SMART" id="SM00849">
    <property type="entry name" value="Lactamase_B"/>
    <property type="match status" value="1"/>
</dbReference>
<comment type="caution">
    <text evidence="3">The sequence shown here is derived from an EMBL/GenBank/DDBJ whole genome shotgun (WGS) entry which is preliminary data.</text>
</comment>
<dbReference type="Proteomes" id="UP001519289">
    <property type="component" value="Unassembled WGS sequence"/>
</dbReference>
<evidence type="ECO:0000256" key="1">
    <source>
        <dbReference type="ARBA" id="ARBA00022759"/>
    </source>
</evidence>
<sequence>MLVTVLGRYSPYAPAGGACPGFLVQSGGVNLMLDGGNGTVSRLQQQVAAADLTAVLVSHLHPDHTADLHSLQYLMAHQAPDREPLPVYAPDVANPDRHWLEPTSFGARWIRLLPLPVDEGIAFGHVRVFFARTDHPEPCWAMRITDGSRTLVYTADTGTGVDLAPFAAGADLLIAESTFVAANGQRRKGHMLAAEAADLARRAGVKRLLLTHFSPHTPIAEAEAEARAVFPAAEAAVELRTYLV</sequence>
<evidence type="ECO:0000313" key="3">
    <source>
        <dbReference type="EMBL" id="MBP2018709.1"/>
    </source>
</evidence>
<dbReference type="CDD" id="cd07716">
    <property type="entry name" value="RNaseZ_short-form-like_MBL-fold"/>
    <property type="match status" value="1"/>
</dbReference>
<dbReference type="EMBL" id="JAGGLG010000016">
    <property type="protein sequence ID" value="MBP2018709.1"/>
    <property type="molecule type" value="Genomic_DNA"/>
</dbReference>
<reference evidence="3 4" key="1">
    <citation type="submission" date="2021-03" db="EMBL/GenBank/DDBJ databases">
        <title>Genomic Encyclopedia of Type Strains, Phase IV (KMG-IV): sequencing the most valuable type-strain genomes for metagenomic binning, comparative biology and taxonomic classification.</title>
        <authorList>
            <person name="Goeker M."/>
        </authorList>
    </citation>
    <scope>NUCLEOTIDE SEQUENCE [LARGE SCALE GENOMIC DNA]</scope>
    <source>
        <strain evidence="3 4">DSM 27138</strain>
    </source>
</reference>
<accession>A0ABS4JWA7</accession>
<keyword evidence="1" id="KW-0255">Endonuclease</keyword>
<keyword evidence="1" id="KW-0540">Nuclease</keyword>
<dbReference type="PANTHER" id="PTHR46018:SF2">
    <property type="entry name" value="ZINC PHOSPHODIESTERASE ELAC PROTEIN 1"/>
    <property type="match status" value="1"/>
</dbReference>
<dbReference type="SUPFAM" id="SSF56281">
    <property type="entry name" value="Metallo-hydrolase/oxidoreductase"/>
    <property type="match status" value="1"/>
</dbReference>
<keyword evidence="4" id="KW-1185">Reference proteome</keyword>
<gene>
    <name evidence="3" type="ORF">J2Z79_002124</name>
</gene>
<dbReference type="InterPro" id="IPR036866">
    <property type="entry name" value="RibonucZ/Hydroxyglut_hydro"/>
</dbReference>
<keyword evidence="1" id="KW-0378">Hydrolase</keyword>
<evidence type="ECO:0000259" key="2">
    <source>
        <dbReference type="SMART" id="SM00849"/>
    </source>
</evidence>
<dbReference type="Pfam" id="PF12706">
    <property type="entry name" value="Lactamase_B_2"/>
    <property type="match status" value="1"/>
</dbReference>
<feature type="domain" description="Metallo-beta-lactamase" evidence="2">
    <location>
        <begin position="18"/>
        <end position="212"/>
    </location>
</feature>
<dbReference type="PANTHER" id="PTHR46018">
    <property type="entry name" value="ZINC PHOSPHODIESTERASE ELAC PROTEIN 1"/>
    <property type="match status" value="1"/>
</dbReference>
<dbReference type="Gene3D" id="3.60.15.10">
    <property type="entry name" value="Ribonuclease Z/Hydroxyacylglutathione hydrolase-like"/>
    <property type="match status" value="1"/>
</dbReference>
<name>A0ABS4JWA7_9FIRM</name>
<evidence type="ECO:0000313" key="4">
    <source>
        <dbReference type="Proteomes" id="UP001519289"/>
    </source>
</evidence>
<dbReference type="InterPro" id="IPR001279">
    <property type="entry name" value="Metallo-B-lactamas"/>
</dbReference>
<proteinExistence type="predicted"/>
<protein>
    <submittedName>
        <fullName evidence="3">Ribonuclease BN (tRNA processing enzyme)</fullName>
    </submittedName>
</protein>